<feature type="compositionally biased region" description="Basic and acidic residues" evidence="1">
    <location>
        <begin position="57"/>
        <end position="66"/>
    </location>
</feature>
<organism evidence="3 4">
    <name type="scientific">Marssonina brunnea f. sp. multigermtubi (strain MB_m1)</name>
    <name type="common">Marssonina leaf spot fungus</name>
    <dbReference type="NCBI Taxonomy" id="1072389"/>
    <lineage>
        <taxon>Eukaryota</taxon>
        <taxon>Fungi</taxon>
        <taxon>Dikarya</taxon>
        <taxon>Ascomycota</taxon>
        <taxon>Pezizomycotina</taxon>
        <taxon>Leotiomycetes</taxon>
        <taxon>Helotiales</taxon>
        <taxon>Drepanopezizaceae</taxon>
        <taxon>Drepanopeziza</taxon>
    </lineage>
</organism>
<feature type="region of interest" description="Disordered" evidence="1">
    <location>
        <begin position="513"/>
        <end position="533"/>
    </location>
</feature>
<feature type="domain" description="Myb-like" evidence="2">
    <location>
        <begin position="480"/>
        <end position="519"/>
    </location>
</feature>
<evidence type="ECO:0000313" key="3">
    <source>
        <dbReference type="EMBL" id="EKD18689.1"/>
    </source>
</evidence>
<dbReference type="eggNOG" id="ENOG502SGY4">
    <property type="taxonomic scope" value="Eukaryota"/>
</dbReference>
<feature type="region of interest" description="Disordered" evidence="1">
    <location>
        <begin position="313"/>
        <end position="342"/>
    </location>
</feature>
<dbReference type="Proteomes" id="UP000006753">
    <property type="component" value="Unassembled WGS sequence"/>
</dbReference>
<evidence type="ECO:0000259" key="2">
    <source>
        <dbReference type="PROSITE" id="PS50090"/>
    </source>
</evidence>
<accession>K1Y0R2</accession>
<sequence length="533" mass="58992">MSDTGDTALGAALNQVVIHGKNIQEGVGINTHVIHKSTNDVGKTSIPVAGASMSFKKTADRSRVDGLRPSPFLFDEEERDGSPDSYVPAPPANDPTGAYTKAYAGRLGRTASVEAGPSMVTRAPVARMFSQDSQTTPLIVPQRGRPNSSKKPRRGYNQYEFEDDETYSGSRKYQQGSPARKYKNVGEEPYSYPARRRSAESKVNDYHPSFSGPLDEDQYKDHEMGDGLEGGQFLTPSANRRNGRLNFQGSPLRQSLSPAGNYFRGDENEVGQENDEEGLFVTNDLSPKAQSQAGSSLRFDHGHFTRLKEVANSPVATKPGLSRKRKATPEPEERFNNIGRNLAPSRYSGTDLPWGMNQDPPLVRQAEVSDAALLKRGLKRGKEDKVCKRGYGANDPENIAIVNMREIDRLSFPQIVDILNQKRIENGANPDLSVCGVTSRYSRTAPLLFAAEGKQFVPLSKRGKRGTTMADLDLEALPVRPQWNNETDLLLVKIYKEDEKDRWSRIAEEFNKRSGPNVRPIDPAAAARRHTML</sequence>
<dbReference type="PROSITE" id="PS50090">
    <property type="entry name" value="MYB_LIKE"/>
    <property type="match status" value="1"/>
</dbReference>
<gene>
    <name evidence="3" type="ORF">MBM_02931</name>
</gene>
<proteinExistence type="predicted"/>
<reference evidence="3 4" key="1">
    <citation type="journal article" date="2012" name="BMC Genomics">
        <title>Sequencing the genome of Marssonina brunnea reveals fungus-poplar co-evolution.</title>
        <authorList>
            <person name="Zhu S."/>
            <person name="Cao Y.-Z."/>
            <person name="Jiang C."/>
            <person name="Tan B.-Y."/>
            <person name="Wang Z."/>
            <person name="Feng S."/>
            <person name="Zhang L."/>
            <person name="Su X.-H."/>
            <person name="Brejova B."/>
            <person name="Vinar T."/>
            <person name="Xu M."/>
            <person name="Wang M.-X."/>
            <person name="Zhang S.-G."/>
            <person name="Huang M.-R."/>
            <person name="Wu R."/>
            <person name="Zhou Y."/>
        </authorList>
    </citation>
    <scope>NUCLEOTIDE SEQUENCE [LARGE SCALE GENOMIC DNA]</scope>
    <source>
        <strain evidence="3 4">MB_m1</strain>
    </source>
</reference>
<evidence type="ECO:0000256" key="1">
    <source>
        <dbReference type="SAM" id="MobiDB-lite"/>
    </source>
</evidence>
<dbReference type="AlphaFoldDB" id="K1Y0R2"/>
<keyword evidence="4" id="KW-1185">Reference proteome</keyword>
<dbReference type="InParanoid" id="K1Y0R2"/>
<protein>
    <recommendedName>
        <fullName evidence="2">Myb-like domain-containing protein</fullName>
    </recommendedName>
</protein>
<feature type="region of interest" description="Disordered" evidence="1">
    <location>
        <begin position="57"/>
        <end position="96"/>
    </location>
</feature>
<dbReference type="CDD" id="cd00167">
    <property type="entry name" value="SANT"/>
    <property type="match status" value="1"/>
</dbReference>
<feature type="compositionally biased region" description="Polar residues" evidence="1">
    <location>
        <begin position="234"/>
        <end position="258"/>
    </location>
</feature>
<evidence type="ECO:0000313" key="4">
    <source>
        <dbReference type="Proteomes" id="UP000006753"/>
    </source>
</evidence>
<dbReference type="RefSeq" id="XP_007290820.1">
    <property type="nucleotide sequence ID" value="XM_007290758.1"/>
</dbReference>
<dbReference type="EMBL" id="JH921432">
    <property type="protein sequence ID" value="EKD18689.1"/>
    <property type="molecule type" value="Genomic_DNA"/>
</dbReference>
<feature type="compositionally biased region" description="Polar residues" evidence="1">
    <location>
        <begin position="167"/>
        <end position="177"/>
    </location>
</feature>
<dbReference type="HOGENOM" id="CLU_510969_0_0_1"/>
<dbReference type="InterPro" id="IPR001005">
    <property type="entry name" value="SANT/Myb"/>
</dbReference>
<feature type="region of interest" description="Disordered" evidence="1">
    <location>
        <begin position="126"/>
        <end position="272"/>
    </location>
</feature>
<dbReference type="OrthoDB" id="3438274at2759"/>
<dbReference type="GeneID" id="18758866"/>
<name>K1Y0R2_MARBU</name>
<dbReference type="KEGG" id="mbe:MBM_02931"/>